<name>A0ABM7XXS5_9PROT</name>
<evidence type="ECO:0000313" key="2">
    <source>
        <dbReference type="Proteomes" id="UP000831327"/>
    </source>
</evidence>
<proteinExistence type="predicted"/>
<dbReference type="EMBL" id="AP025637">
    <property type="protein sequence ID" value="BDG70273.1"/>
    <property type="molecule type" value="Genomic_DNA"/>
</dbReference>
<accession>A0ABM7XXS5</accession>
<protein>
    <recommendedName>
        <fullName evidence="3">TIR domain-containing protein</fullName>
    </recommendedName>
</protein>
<evidence type="ECO:0000313" key="1">
    <source>
        <dbReference type="EMBL" id="BDG70273.1"/>
    </source>
</evidence>
<reference evidence="1 2" key="1">
    <citation type="journal article" date="2016" name="Microbes Environ.">
        <title>Phylogenetically diverse aerobic anoxygenic phototrophic bacteria isolated from epilithic biofilms in Tama river, Japan.</title>
        <authorList>
            <person name="Hirose S."/>
            <person name="Matsuura K."/>
            <person name="Haruta S."/>
        </authorList>
    </citation>
    <scope>NUCLEOTIDE SEQUENCE [LARGE SCALE GENOMIC DNA]</scope>
    <source>
        <strain evidence="1 2">S08</strain>
    </source>
</reference>
<sequence length="145" mass="15765">MEPETFEVMLLATIPGGGIRHGQWYTDSAHDGLEAAQWRFREVTQALADPRLVVVVVASRFDDQAGRYRERIVAARAEGSVPALAASRALPATAWPALRRAFRRAQPPGLSPRTRPRPKPVPRRRLARGLALLGAAGAGVALLLM</sequence>
<gene>
    <name evidence="1" type="ORF">Rmf_02020</name>
</gene>
<dbReference type="RefSeq" id="WP_244457614.1">
    <property type="nucleotide sequence ID" value="NZ_AP025637.1"/>
</dbReference>
<dbReference type="Proteomes" id="UP000831327">
    <property type="component" value="Chromosome"/>
</dbReference>
<keyword evidence="2" id="KW-1185">Reference proteome</keyword>
<evidence type="ECO:0008006" key="3">
    <source>
        <dbReference type="Google" id="ProtNLM"/>
    </source>
</evidence>
<organism evidence="1 2">
    <name type="scientific">Roseomonas fluvialis</name>
    <dbReference type="NCBI Taxonomy" id="1750527"/>
    <lineage>
        <taxon>Bacteria</taxon>
        <taxon>Pseudomonadati</taxon>
        <taxon>Pseudomonadota</taxon>
        <taxon>Alphaproteobacteria</taxon>
        <taxon>Acetobacterales</taxon>
        <taxon>Roseomonadaceae</taxon>
        <taxon>Roseomonas</taxon>
    </lineage>
</organism>